<dbReference type="AlphaFoldDB" id="A0A6N7XVW9"/>
<accession>A0A6N7XVW9</accession>
<evidence type="ECO:0000313" key="2">
    <source>
        <dbReference type="Proteomes" id="UP000469523"/>
    </source>
</evidence>
<organism evidence="1 2">
    <name type="scientific">Tissierella pigra</name>
    <dbReference type="NCBI Taxonomy" id="2607614"/>
    <lineage>
        <taxon>Bacteria</taxon>
        <taxon>Bacillati</taxon>
        <taxon>Bacillota</taxon>
        <taxon>Tissierellia</taxon>
        <taxon>Tissierellales</taxon>
        <taxon>Tissierellaceae</taxon>
        <taxon>Tissierella</taxon>
    </lineage>
</organism>
<reference evidence="1 2" key="1">
    <citation type="submission" date="2019-09" db="EMBL/GenBank/DDBJ databases">
        <title>In-depth cultivation of the pig gut microbiome towards novel bacterial diversity and tailored functional studies.</title>
        <authorList>
            <person name="Wylensek D."/>
            <person name="Hitch T.C.A."/>
            <person name="Clavel T."/>
        </authorList>
    </citation>
    <scope>NUCLEOTIDE SEQUENCE [LARGE SCALE GENOMIC DNA]</scope>
    <source>
        <strain evidence="1 2">WCA3-693-APC-4?</strain>
    </source>
</reference>
<proteinExistence type="predicted"/>
<keyword evidence="2" id="KW-1185">Reference proteome</keyword>
<gene>
    <name evidence="1" type="ORF">FYJ83_08960</name>
</gene>
<sequence>MKSLNKRKQSLSSAREIANACACSRHPCHCYPTFDAHIDSSESLYAASRNMSVRGVEPTSINKI</sequence>
<dbReference type="RefSeq" id="WP_154440003.1">
    <property type="nucleotide sequence ID" value="NZ_JAHLPJ010000001.1"/>
</dbReference>
<dbReference type="Proteomes" id="UP000469523">
    <property type="component" value="Unassembled WGS sequence"/>
</dbReference>
<comment type="caution">
    <text evidence="1">The sequence shown here is derived from an EMBL/GenBank/DDBJ whole genome shotgun (WGS) entry which is preliminary data.</text>
</comment>
<dbReference type="EMBL" id="VUNQ01000016">
    <property type="protein sequence ID" value="MSU01593.1"/>
    <property type="molecule type" value="Genomic_DNA"/>
</dbReference>
<name>A0A6N7XVW9_9FIRM</name>
<protein>
    <submittedName>
        <fullName evidence="1">Uncharacterized protein</fullName>
    </submittedName>
</protein>
<evidence type="ECO:0000313" key="1">
    <source>
        <dbReference type="EMBL" id="MSU01593.1"/>
    </source>
</evidence>